<reference evidence="2 3" key="1">
    <citation type="submission" date="2024-08" db="EMBL/GenBank/DDBJ databases">
        <title>Gnathostoma spinigerum genome.</title>
        <authorList>
            <person name="Gonzalez-Bertolin B."/>
            <person name="Monzon S."/>
            <person name="Zaballos A."/>
            <person name="Jimenez P."/>
            <person name="Dekumyoy P."/>
            <person name="Varona S."/>
            <person name="Cuesta I."/>
            <person name="Sumanam S."/>
            <person name="Adisakwattana P."/>
            <person name="Gasser R.B."/>
            <person name="Hernandez-Gonzalez A."/>
            <person name="Young N.D."/>
            <person name="Perteguer M.J."/>
        </authorList>
    </citation>
    <scope>NUCLEOTIDE SEQUENCE [LARGE SCALE GENOMIC DNA]</scope>
    <source>
        <strain evidence="2">AL3</strain>
        <tissue evidence="2">Liver</tissue>
    </source>
</reference>
<evidence type="ECO:0000313" key="2">
    <source>
        <dbReference type="EMBL" id="MFH4980129.1"/>
    </source>
</evidence>
<proteinExistence type="predicted"/>
<comment type="caution">
    <text evidence="2">The sequence shown here is derived from an EMBL/GenBank/DDBJ whole genome shotgun (WGS) entry which is preliminary data.</text>
</comment>
<dbReference type="Proteomes" id="UP001608902">
    <property type="component" value="Unassembled WGS sequence"/>
</dbReference>
<evidence type="ECO:0000313" key="3">
    <source>
        <dbReference type="Proteomes" id="UP001608902"/>
    </source>
</evidence>
<feature type="compositionally biased region" description="Basic and acidic residues" evidence="1">
    <location>
        <begin position="281"/>
        <end position="296"/>
    </location>
</feature>
<sequence length="296" mass="33864">MLPGRRMIQSLQGILDPGEKVRPFNKIFDQDAEESTYAYLYRLQKFLFLIPTELVERVGFMAQWARFGGEPFGEKEWREVHEAVEKIMKVIETELNRVIAFKLTKHSASNTVLLRAATLLDIPEDYDFTSRKTSRKTESKNAPVDTEMTGITELRSEKKREPKVDKSDSYKGQASDNAEKSDIVFHSGSEVESDNEYNEKQWNTIRKATNLPGDIHESPTQNEDSSTNRSVSGSISVGFKETETNSKRIDELNSKQKMSKKLKDRNIEKLTAKTMTNKESVPSKKTVENSNLKKEK</sequence>
<feature type="region of interest" description="Disordered" evidence="1">
    <location>
        <begin position="130"/>
        <end position="296"/>
    </location>
</feature>
<evidence type="ECO:0000256" key="1">
    <source>
        <dbReference type="SAM" id="MobiDB-lite"/>
    </source>
</evidence>
<organism evidence="2 3">
    <name type="scientific">Gnathostoma spinigerum</name>
    <dbReference type="NCBI Taxonomy" id="75299"/>
    <lineage>
        <taxon>Eukaryota</taxon>
        <taxon>Metazoa</taxon>
        <taxon>Ecdysozoa</taxon>
        <taxon>Nematoda</taxon>
        <taxon>Chromadorea</taxon>
        <taxon>Rhabditida</taxon>
        <taxon>Spirurina</taxon>
        <taxon>Gnathostomatomorpha</taxon>
        <taxon>Gnathostomatoidea</taxon>
        <taxon>Gnathostomatidae</taxon>
        <taxon>Gnathostoma</taxon>
    </lineage>
</organism>
<dbReference type="AlphaFoldDB" id="A0ABD6EJJ2"/>
<dbReference type="Pfam" id="PF07406">
    <property type="entry name" value="NICE-3"/>
    <property type="match status" value="1"/>
</dbReference>
<keyword evidence="3" id="KW-1185">Reference proteome</keyword>
<protein>
    <submittedName>
        <fullName evidence="2">Uncharacterized protein</fullName>
    </submittedName>
</protein>
<gene>
    <name evidence="2" type="ORF">AB6A40_006838</name>
</gene>
<dbReference type="EMBL" id="JBGFUD010005121">
    <property type="protein sequence ID" value="MFH4980129.1"/>
    <property type="molecule type" value="Genomic_DNA"/>
</dbReference>
<feature type="compositionally biased region" description="Basic and acidic residues" evidence="1">
    <location>
        <begin position="154"/>
        <end position="169"/>
    </location>
</feature>
<feature type="compositionally biased region" description="Basic and acidic residues" evidence="1">
    <location>
        <begin position="240"/>
        <end position="254"/>
    </location>
</feature>
<feature type="compositionally biased region" description="Polar residues" evidence="1">
    <location>
        <begin position="218"/>
        <end position="235"/>
    </location>
</feature>
<accession>A0ABD6EJJ2</accession>
<name>A0ABD6EJJ2_9BILA</name>
<dbReference type="InterPro" id="IPR010876">
    <property type="entry name" value="C1orf43"/>
</dbReference>